<accession>B0C7F2</accession>
<dbReference type="Gene3D" id="3.40.50.2300">
    <property type="match status" value="1"/>
</dbReference>
<dbReference type="GO" id="GO:0000160">
    <property type="term" value="P:phosphorelay signal transduction system"/>
    <property type="evidence" value="ECO:0007669"/>
    <property type="project" value="InterPro"/>
</dbReference>
<organism evidence="4 5">
    <name type="scientific">Acaryochloris marina (strain MBIC 11017)</name>
    <dbReference type="NCBI Taxonomy" id="329726"/>
    <lineage>
        <taxon>Bacteria</taxon>
        <taxon>Bacillati</taxon>
        <taxon>Cyanobacteriota</taxon>
        <taxon>Cyanophyceae</taxon>
        <taxon>Acaryochloridales</taxon>
        <taxon>Acaryochloridaceae</taxon>
        <taxon>Acaryochloris</taxon>
    </lineage>
</organism>
<dbReference type="InterPro" id="IPR011006">
    <property type="entry name" value="CheY-like_superfamily"/>
</dbReference>
<evidence type="ECO:0000313" key="4">
    <source>
        <dbReference type="EMBL" id="ABW31236.1"/>
    </source>
</evidence>
<dbReference type="InterPro" id="IPR001789">
    <property type="entry name" value="Sig_transdc_resp-reg_receiver"/>
</dbReference>
<dbReference type="AlphaFoldDB" id="B0C7F2"/>
<keyword evidence="5" id="KW-1185">Reference proteome</keyword>
<proteinExistence type="predicted"/>
<evidence type="ECO:0000313" key="5">
    <source>
        <dbReference type="Proteomes" id="UP000000268"/>
    </source>
</evidence>
<dbReference type="OrthoDB" id="456159at2"/>
<evidence type="ECO:0000259" key="3">
    <source>
        <dbReference type="PROSITE" id="PS50110"/>
    </source>
</evidence>
<keyword evidence="1 2" id="KW-0597">Phosphoprotein</keyword>
<dbReference type="SMART" id="SM00448">
    <property type="entry name" value="REC"/>
    <property type="match status" value="1"/>
</dbReference>
<feature type="modified residue" description="4-aspartylphosphate" evidence="2">
    <location>
        <position position="59"/>
    </location>
</feature>
<dbReference type="PANTHER" id="PTHR44591:SF3">
    <property type="entry name" value="RESPONSE REGULATORY DOMAIN-CONTAINING PROTEIN"/>
    <property type="match status" value="1"/>
</dbReference>
<dbReference type="Pfam" id="PF00072">
    <property type="entry name" value="Response_reg"/>
    <property type="match status" value="1"/>
</dbReference>
<dbReference type="STRING" id="329726.AM1_6306"/>
<dbReference type="InterPro" id="IPR050595">
    <property type="entry name" value="Bact_response_regulator"/>
</dbReference>
<dbReference type="KEGG" id="amr:AM1_6306"/>
<evidence type="ECO:0000256" key="1">
    <source>
        <dbReference type="ARBA" id="ARBA00022553"/>
    </source>
</evidence>
<dbReference type="PANTHER" id="PTHR44591">
    <property type="entry name" value="STRESS RESPONSE REGULATOR PROTEIN 1"/>
    <property type="match status" value="1"/>
</dbReference>
<dbReference type="SUPFAM" id="SSF52172">
    <property type="entry name" value="CheY-like"/>
    <property type="match status" value="1"/>
</dbReference>
<dbReference type="eggNOG" id="COG3706">
    <property type="taxonomic scope" value="Bacteria"/>
</dbReference>
<reference evidence="4 5" key="1">
    <citation type="journal article" date="2008" name="Proc. Natl. Acad. Sci. U.S.A.">
        <title>Niche adaptation and genome expansion in the chlorophyll d-producing cyanobacterium Acaryochloris marina.</title>
        <authorList>
            <person name="Swingley W.D."/>
            <person name="Chen M."/>
            <person name="Cheung P.C."/>
            <person name="Conrad A.L."/>
            <person name="Dejesa L.C."/>
            <person name="Hao J."/>
            <person name="Honchak B.M."/>
            <person name="Karbach L.E."/>
            <person name="Kurdoglu A."/>
            <person name="Lahiri S."/>
            <person name="Mastrian S.D."/>
            <person name="Miyashita H."/>
            <person name="Page L."/>
            <person name="Ramakrishna P."/>
            <person name="Satoh S."/>
            <person name="Sattley W.M."/>
            <person name="Shimada Y."/>
            <person name="Taylor H.L."/>
            <person name="Tomo T."/>
            <person name="Tsuchiya T."/>
            <person name="Wang Z.T."/>
            <person name="Raymond J."/>
            <person name="Mimuro M."/>
            <person name="Blankenship R.E."/>
            <person name="Touchman J.W."/>
        </authorList>
    </citation>
    <scope>NUCLEOTIDE SEQUENCE [LARGE SCALE GENOMIC DNA]</scope>
    <source>
        <strain evidence="5">MBIC 11017</strain>
    </source>
</reference>
<dbReference type="HOGENOM" id="CLU_000445_69_17_3"/>
<name>B0C7F2_ACAM1</name>
<dbReference type="PROSITE" id="PS50110">
    <property type="entry name" value="RESPONSE_REGULATORY"/>
    <property type="match status" value="1"/>
</dbReference>
<dbReference type="EMBL" id="CP000828">
    <property type="protein sequence ID" value="ABW31236.1"/>
    <property type="molecule type" value="Genomic_DNA"/>
</dbReference>
<evidence type="ECO:0000256" key="2">
    <source>
        <dbReference type="PROSITE-ProRule" id="PRU00169"/>
    </source>
</evidence>
<sequence length="156" mass="17002">MQLTTPQAANILIVDDNLNNLKVLVGILSDSPYKIRRAVTGDIALQCITAAPPDLIMLDIILPDFSGYEICAKLKQDPETASIPIIFMSALSSNADKVKAFTVGGADYITKPFESTEVKARIRNQLQLRAAQAQVKLLTAELEKMRTVQISQSGNN</sequence>
<gene>
    <name evidence="4" type="ordered locus">AM1_6306</name>
</gene>
<dbReference type="Proteomes" id="UP000000268">
    <property type="component" value="Chromosome"/>
</dbReference>
<feature type="domain" description="Response regulatory" evidence="3">
    <location>
        <begin position="10"/>
        <end position="126"/>
    </location>
</feature>
<protein>
    <submittedName>
        <fullName evidence="4">Response regulator</fullName>
    </submittedName>
</protein>
<dbReference type="RefSeq" id="WP_012166415.1">
    <property type="nucleotide sequence ID" value="NC_009925.1"/>
</dbReference>